<evidence type="ECO:0000256" key="1">
    <source>
        <dbReference type="ARBA" id="ARBA00010062"/>
    </source>
</evidence>
<comment type="caution">
    <text evidence="5">The sequence shown here is derived from an EMBL/GenBank/DDBJ whole genome shotgun (WGS) entry which is preliminary data.</text>
</comment>
<evidence type="ECO:0000313" key="5">
    <source>
        <dbReference type="EMBL" id="OGC82032.1"/>
    </source>
</evidence>
<feature type="signal peptide" evidence="3">
    <location>
        <begin position="1"/>
        <end position="21"/>
    </location>
</feature>
<protein>
    <recommendedName>
        <fullName evidence="4">Leucine-binding protein domain-containing protein</fullName>
    </recommendedName>
</protein>
<dbReference type="PANTHER" id="PTHR30483:SF6">
    <property type="entry name" value="PERIPLASMIC BINDING PROTEIN OF ABC TRANSPORTER FOR NATURAL AMINO ACIDS"/>
    <property type="match status" value="1"/>
</dbReference>
<dbReference type="InterPro" id="IPR028082">
    <property type="entry name" value="Peripla_BP_I"/>
</dbReference>
<dbReference type="PANTHER" id="PTHR30483">
    <property type="entry name" value="LEUCINE-SPECIFIC-BINDING PROTEIN"/>
    <property type="match status" value="1"/>
</dbReference>
<dbReference type="Gene3D" id="3.40.50.2300">
    <property type="match status" value="2"/>
</dbReference>
<dbReference type="PROSITE" id="PS51257">
    <property type="entry name" value="PROKAR_LIPOPROTEIN"/>
    <property type="match status" value="1"/>
</dbReference>
<evidence type="ECO:0000256" key="3">
    <source>
        <dbReference type="SAM" id="SignalP"/>
    </source>
</evidence>
<dbReference type="Pfam" id="PF13458">
    <property type="entry name" value="Peripla_BP_6"/>
    <property type="match status" value="1"/>
</dbReference>
<gene>
    <name evidence="5" type="ORF">A2788_00655</name>
</gene>
<dbReference type="SUPFAM" id="SSF53822">
    <property type="entry name" value="Periplasmic binding protein-like I"/>
    <property type="match status" value="1"/>
</dbReference>
<name>A0A1F4XK00_9BACT</name>
<proteinExistence type="inferred from homology"/>
<dbReference type="AlphaFoldDB" id="A0A1F4XK00"/>
<feature type="domain" description="Leucine-binding protein" evidence="4">
    <location>
        <begin position="33"/>
        <end position="326"/>
    </location>
</feature>
<organism evidence="5 6">
    <name type="scientific">Candidatus Abawacabacteria bacterium RIFCSPHIGHO2_01_FULL_46_8</name>
    <dbReference type="NCBI Taxonomy" id="1817815"/>
    <lineage>
        <taxon>Bacteria</taxon>
        <taxon>Candidatus Abawacaibacteriota</taxon>
    </lineage>
</organism>
<evidence type="ECO:0000256" key="2">
    <source>
        <dbReference type="ARBA" id="ARBA00022729"/>
    </source>
</evidence>
<comment type="similarity">
    <text evidence="1">Belongs to the leucine-binding protein family.</text>
</comment>
<keyword evidence="2 3" id="KW-0732">Signal</keyword>
<feature type="chain" id="PRO_5009515357" description="Leucine-binding protein domain-containing protein" evidence="3">
    <location>
        <begin position="22"/>
        <end position="355"/>
    </location>
</feature>
<accession>A0A1F4XK00</accession>
<reference evidence="5 6" key="1">
    <citation type="journal article" date="2016" name="Nat. Commun.">
        <title>Thousands of microbial genomes shed light on interconnected biogeochemical processes in an aquifer system.</title>
        <authorList>
            <person name="Anantharaman K."/>
            <person name="Brown C.T."/>
            <person name="Hug L.A."/>
            <person name="Sharon I."/>
            <person name="Castelle C.J."/>
            <person name="Probst A.J."/>
            <person name="Thomas B.C."/>
            <person name="Singh A."/>
            <person name="Wilkins M.J."/>
            <person name="Karaoz U."/>
            <person name="Brodie E.L."/>
            <person name="Williams K.H."/>
            <person name="Hubbard S.S."/>
            <person name="Banfield J.F."/>
        </authorList>
    </citation>
    <scope>NUCLEOTIDE SEQUENCE [LARGE SCALE GENOMIC DNA]</scope>
</reference>
<dbReference type="Proteomes" id="UP000177521">
    <property type="component" value="Unassembled WGS sequence"/>
</dbReference>
<evidence type="ECO:0000259" key="4">
    <source>
        <dbReference type="Pfam" id="PF13458"/>
    </source>
</evidence>
<sequence length="355" mass="38414">MKRFSTIFSLILLAFILSACASLTTDTGTAKPKIGVILPLTGKAAEYGQSAREGIEFARQKLKAAGKEFQLIWEDDQLDPKQSVTAYHKLTKVDGVKIIIGPIGSSNVLALAPLADEQKILILSPAVGANEATAGHPYVYRFWPSKESQMLGLITWLGQQGWQNIFAITAQNDSTLSALEVLERRFGKVANRFVPPDAKDFRTILIEAKQAKTDAIFLNLFIGQFASALKNYQELGLTIPVFASIIFDNQAEIAASKDLIAEMVFASTAIYTAEFAQELNKTSGAEPGIATASGYDAMMAVAKIATAADPKAALDNIGEINGAIGKYRLDENGDPTLESSPLKILRQGKVEHLKY</sequence>
<dbReference type="EMBL" id="MEWS01000023">
    <property type="protein sequence ID" value="OGC82032.1"/>
    <property type="molecule type" value="Genomic_DNA"/>
</dbReference>
<dbReference type="InterPro" id="IPR028081">
    <property type="entry name" value="Leu-bd"/>
</dbReference>
<dbReference type="InterPro" id="IPR051010">
    <property type="entry name" value="BCAA_transport"/>
</dbReference>
<evidence type="ECO:0000313" key="6">
    <source>
        <dbReference type="Proteomes" id="UP000177521"/>
    </source>
</evidence>